<feature type="transmembrane region" description="Helical" evidence="6">
    <location>
        <begin position="394"/>
        <end position="422"/>
    </location>
</feature>
<dbReference type="GO" id="GO:0033229">
    <property type="term" value="F:cysteine transmembrane transporter activity"/>
    <property type="evidence" value="ECO:0007669"/>
    <property type="project" value="TreeGrafter"/>
</dbReference>
<feature type="transmembrane region" description="Helical" evidence="6">
    <location>
        <begin position="71"/>
        <end position="88"/>
    </location>
</feature>
<dbReference type="GO" id="GO:0016020">
    <property type="term" value="C:membrane"/>
    <property type="evidence" value="ECO:0007669"/>
    <property type="project" value="UniProtKB-SubCell"/>
</dbReference>
<dbReference type="SUPFAM" id="SSF103473">
    <property type="entry name" value="MFS general substrate transporter"/>
    <property type="match status" value="1"/>
</dbReference>
<name>A0AAV5RKG9_STABA</name>
<dbReference type="PANTHER" id="PTHR43791">
    <property type="entry name" value="PERMEASE-RELATED"/>
    <property type="match status" value="1"/>
</dbReference>
<protein>
    <submittedName>
        <fullName evidence="7">Yct1 protein</fullName>
    </submittedName>
</protein>
<gene>
    <name evidence="7" type="ORF">DASB73_028960</name>
</gene>
<feature type="transmembrane region" description="Helical" evidence="6">
    <location>
        <begin position="463"/>
        <end position="485"/>
    </location>
</feature>
<dbReference type="InterPro" id="IPR011701">
    <property type="entry name" value="MFS"/>
</dbReference>
<evidence type="ECO:0000313" key="8">
    <source>
        <dbReference type="Proteomes" id="UP001362899"/>
    </source>
</evidence>
<dbReference type="Gene3D" id="1.20.1250.20">
    <property type="entry name" value="MFS general substrate transporter like domains"/>
    <property type="match status" value="1"/>
</dbReference>
<comment type="subcellular location">
    <subcellularLocation>
        <location evidence="1">Membrane</location>
        <topology evidence="1">Multi-pass membrane protein</topology>
    </subcellularLocation>
</comment>
<evidence type="ECO:0000256" key="6">
    <source>
        <dbReference type="SAM" id="Phobius"/>
    </source>
</evidence>
<keyword evidence="3 6" id="KW-0812">Transmembrane</keyword>
<evidence type="ECO:0000256" key="4">
    <source>
        <dbReference type="ARBA" id="ARBA00022989"/>
    </source>
</evidence>
<feature type="transmembrane region" description="Helical" evidence="6">
    <location>
        <begin position="234"/>
        <end position="254"/>
    </location>
</feature>
<sequence length="538" mass="60217">MSSSENETDTSVERRDSVEKVVGAPSVASINEKGVIVDEQYADATIEFMREHDASVPEITPQEERRLRRKVMFTVQVLTFFINMVLYMDKATLSYASILDLWEHTGLTQDKYNNVNTIFYVGFLVGQIPGTWLVQKYPLSKVLFVLIFLWSILTFLFCTAYNYPGVVMLRFFLGLTEAPTIPILTTTNGMFMTRSERAATMPVFYAACMASPIPIGFIAYGVIYAKSTIPPYKILYIIIGGLTLILSVVIWFLYPDNPASCKLMSVKERVWTIRRVQNTQQASIEQKTFNKKHAIEALKDPISWIFFFFFLLQQLANNLPYQQTILFEELGNVTNLGSTLVTVASAGFAVAWAAMTCIVLAIFPNTSFLAIIYGQLPAWVGSIAAATLDIHNSIGMLAVICMAANVFGVSWICAFGLASATAGSSYTKRQVRNGMVLVGYSVSNMISPQLWQSKDAPRYIPAWIVQIVLSFTVAPALTSVAWYVLARRNRERKQLLEQAIQEDADHGYVKNESGQIIEVNKGALDMTDLEDKTFIYPL</sequence>
<evidence type="ECO:0000256" key="2">
    <source>
        <dbReference type="ARBA" id="ARBA00022448"/>
    </source>
</evidence>
<dbReference type="PANTHER" id="PTHR43791:SF63">
    <property type="entry name" value="HIGH AFFINITY CYSTEINE TRANSPORTER"/>
    <property type="match status" value="1"/>
</dbReference>
<keyword evidence="4 6" id="KW-1133">Transmembrane helix</keyword>
<feature type="transmembrane region" description="Helical" evidence="6">
    <location>
        <begin position="336"/>
        <end position="363"/>
    </location>
</feature>
<evidence type="ECO:0000256" key="5">
    <source>
        <dbReference type="ARBA" id="ARBA00023136"/>
    </source>
</evidence>
<evidence type="ECO:0000313" key="7">
    <source>
        <dbReference type="EMBL" id="GMM51933.1"/>
    </source>
</evidence>
<dbReference type="Proteomes" id="UP001362899">
    <property type="component" value="Unassembled WGS sequence"/>
</dbReference>
<evidence type="ECO:0000256" key="3">
    <source>
        <dbReference type="ARBA" id="ARBA00022692"/>
    </source>
</evidence>
<proteinExistence type="predicted"/>
<feature type="transmembrane region" description="Helical" evidence="6">
    <location>
        <begin position="169"/>
        <end position="191"/>
    </location>
</feature>
<feature type="transmembrane region" description="Helical" evidence="6">
    <location>
        <begin position="370"/>
        <end position="388"/>
    </location>
</feature>
<feature type="transmembrane region" description="Helical" evidence="6">
    <location>
        <begin position="203"/>
        <end position="222"/>
    </location>
</feature>
<keyword evidence="5 6" id="KW-0472">Membrane</keyword>
<feature type="transmembrane region" description="Helical" evidence="6">
    <location>
        <begin position="142"/>
        <end position="163"/>
    </location>
</feature>
<accession>A0AAV5RKG9</accession>
<comment type="caution">
    <text evidence="7">The sequence shown here is derived from an EMBL/GenBank/DDBJ whole genome shotgun (WGS) entry which is preliminary data.</text>
</comment>
<dbReference type="InterPro" id="IPR036259">
    <property type="entry name" value="MFS_trans_sf"/>
</dbReference>
<dbReference type="Pfam" id="PF07690">
    <property type="entry name" value="MFS_1"/>
    <property type="match status" value="1"/>
</dbReference>
<dbReference type="AlphaFoldDB" id="A0AAV5RKG9"/>
<organism evidence="7 8">
    <name type="scientific">Starmerella bacillaris</name>
    <name type="common">Yeast</name>
    <name type="synonym">Candida zemplinina</name>
    <dbReference type="NCBI Taxonomy" id="1247836"/>
    <lineage>
        <taxon>Eukaryota</taxon>
        <taxon>Fungi</taxon>
        <taxon>Dikarya</taxon>
        <taxon>Ascomycota</taxon>
        <taxon>Saccharomycotina</taxon>
        <taxon>Dipodascomycetes</taxon>
        <taxon>Dipodascales</taxon>
        <taxon>Trichomonascaceae</taxon>
        <taxon>Starmerella</taxon>
    </lineage>
</organism>
<evidence type="ECO:0000256" key="1">
    <source>
        <dbReference type="ARBA" id="ARBA00004141"/>
    </source>
</evidence>
<keyword evidence="2" id="KW-0813">Transport</keyword>
<keyword evidence="8" id="KW-1185">Reference proteome</keyword>
<feature type="transmembrane region" description="Helical" evidence="6">
    <location>
        <begin position="434"/>
        <end position="451"/>
    </location>
</feature>
<reference evidence="7 8" key="1">
    <citation type="journal article" date="2023" name="Elife">
        <title>Identification of key yeast species and microbe-microbe interactions impacting larval growth of Drosophila in the wild.</title>
        <authorList>
            <person name="Mure A."/>
            <person name="Sugiura Y."/>
            <person name="Maeda R."/>
            <person name="Honda K."/>
            <person name="Sakurai N."/>
            <person name="Takahashi Y."/>
            <person name="Watada M."/>
            <person name="Katoh T."/>
            <person name="Gotoh A."/>
            <person name="Gotoh Y."/>
            <person name="Taniguchi I."/>
            <person name="Nakamura K."/>
            <person name="Hayashi T."/>
            <person name="Katayama T."/>
            <person name="Uemura T."/>
            <person name="Hattori Y."/>
        </authorList>
    </citation>
    <scope>NUCLEOTIDE SEQUENCE [LARGE SCALE GENOMIC DNA]</scope>
    <source>
        <strain evidence="7 8">SB-73</strain>
    </source>
</reference>
<dbReference type="EMBL" id="BTGC01000008">
    <property type="protein sequence ID" value="GMM51933.1"/>
    <property type="molecule type" value="Genomic_DNA"/>
</dbReference>